<dbReference type="Gene3D" id="3.40.50.10180">
    <property type="entry name" value="Glycerate kinase, MOFRL-like N-terminal domain"/>
    <property type="match status" value="1"/>
</dbReference>
<gene>
    <name evidence="2" type="ORF">ASIM_LOCUS18811</name>
</gene>
<dbReference type="InterPro" id="IPR039760">
    <property type="entry name" value="MOFRL_protein"/>
</dbReference>
<name>A0A0M3KEL3_ANISI</name>
<dbReference type="EMBL" id="UYRR01036125">
    <property type="protein sequence ID" value="VDK66286.1"/>
    <property type="molecule type" value="Genomic_DNA"/>
</dbReference>
<keyword evidence="3" id="KW-1185">Reference proteome</keyword>
<dbReference type="PANTHER" id="PTHR12227:SF0">
    <property type="entry name" value="GLYCERATE KINASE"/>
    <property type="match status" value="1"/>
</dbReference>
<dbReference type="Proteomes" id="UP000267096">
    <property type="component" value="Unassembled WGS sequence"/>
</dbReference>
<dbReference type="Pfam" id="PF13660">
    <property type="entry name" value="DUF4147"/>
    <property type="match status" value="1"/>
</dbReference>
<dbReference type="PANTHER" id="PTHR12227">
    <property type="entry name" value="GLYCERATE KINASE"/>
    <property type="match status" value="1"/>
</dbReference>
<evidence type="ECO:0000313" key="4">
    <source>
        <dbReference type="WBParaSite" id="ASIM_0001942101-mRNA-1"/>
    </source>
</evidence>
<dbReference type="InterPro" id="IPR025286">
    <property type="entry name" value="MOFRL_assoc_dom"/>
</dbReference>
<dbReference type="GO" id="GO:0008887">
    <property type="term" value="F:glycerate kinase activity"/>
    <property type="evidence" value="ECO:0007669"/>
    <property type="project" value="InterPro"/>
</dbReference>
<reference evidence="4" key="1">
    <citation type="submission" date="2017-02" db="UniProtKB">
        <authorList>
            <consortium name="WormBaseParasite"/>
        </authorList>
    </citation>
    <scope>IDENTIFICATION</scope>
</reference>
<proteinExistence type="predicted"/>
<sequence>MNELRFVCVRAFRAAISAVQPYERVRTALKVTGSQLSVGQRIYQLNHNVHLAAVGKAALGMVQGAEASIGGHVVEGIASVPRNTIAKIPSGARIVTQFFEGATNNLPDEDACINAERIEAMARHLRDPNDLFIVLISGWS</sequence>
<feature type="domain" description="MOFRL-associated" evidence="1">
    <location>
        <begin position="9"/>
        <end position="138"/>
    </location>
</feature>
<organism evidence="4">
    <name type="scientific">Anisakis simplex</name>
    <name type="common">Herring worm</name>
    <dbReference type="NCBI Taxonomy" id="6269"/>
    <lineage>
        <taxon>Eukaryota</taxon>
        <taxon>Metazoa</taxon>
        <taxon>Ecdysozoa</taxon>
        <taxon>Nematoda</taxon>
        <taxon>Chromadorea</taxon>
        <taxon>Rhabditida</taxon>
        <taxon>Spirurina</taxon>
        <taxon>Ascaridomorpha</taxon>
        <taxon>Ascaridoidea</taxon>
        <taxon>Anisakidae</taxon>
        <taxon>Anisakis</taxon>
        <taxon>Anisakis simplex complex</taxon>
    </lineage>
</organism>
<dbReference type="WBParaSite" id="ASIM_0001942101-mRNA-1">
    <property type="protein sequence ID" value="ASIM_0001942101-mRNA-1"/>
    <property type="gene ID" value="ASIM_0001942101"/>
</dbReference>
<dbReference type="OrthoDB" id="44918at2759"/>
<reference evidence="2 3" key="2">
    <citation type="submission" date="2018-11" db="EMBL/GenBank/DDBJ databases">
        <authorList>
            <consortium name="Pathogen Informatics"/>
        </authorList>
    </citation>
    <scope>NUCLEOTIDE SEQUENCE [LARGE SCALE GENOMIC DNA]</scope>
</reference>
<dbReference type="GO" id="GO:0005737">
    <property type="term" value="C:cytoplasm"/>
    <property type="evidence" value="ECO:0007669"/>
    <property type="project" value="TreeGrafter"/>
</dbReference>
<dbReference type="AlphaFoldDB" id="A0A0M3KEL3"/>
<accession>A0A0M3KEL3</accession>
<protein>
    <submittedName>
        <fullName evidence="4">Glycerate kinase (inferred by orthology to a human protein)</fullName>
    </submittedName>
</protein>
<evidence type="ECO:0000259" key="1">
    <source>
        <dbReference type="Pfam" id="PF13660"/>
    </source>
</evidence>
<evidence type="ECO:0000313" key="2">
    <source>
        <dbReference type="EMBL" id="VDK66286.1"/>
    </source>
</evidence>
<evidence type="ECO:0000313" key="3">
    <source>
        <dbReference type="Proteomes" id="UP000267096"/>
    </source>
</evidence>
<dbReference type="InterPro" id="IPR038614">
    <property type="entry name" value="GK_N_sf"/>
</dbReference>
<dbReference type="SUPFAM" id="SSF82544">
    <property type="entry name" value="GckA/TtuD-like"/>
    <property type="match status" value="1"/>
</dbReference>